<name>A0AAV4M087_BABCB</name>
<dbReference type="PROSITE" id="PS00916">
    <property type="entry name" value="PI3_4_KINASE_2"/>
    <property type="match status" value="1"/>
</dbReference>
<dbReference type="GO" id="GO:0006897">
    <property type="term" value="P:endocytosis"/>
    <property type="evidence" value="ECO:0007669"/>
    <property type="project" value="TreeGrafter"/>
</dbReference>
<dbReference type="GeneID" id="94195680"/>
<evidence type="ECO:0000259" key="4">
    <source>
        <dbReference type="PROSITE" id="PS50290"/>
    </source>
</evidence>
<dbReference type="GO" id="GO:0000407">
    <property type="term" value="C:phagophore assembly site"/>
    <property type="evidence" value="ECO:0007669"/>
    <property type="project" value="TreeGrafter"/>
</dbReference>
<dbReference type="InterPro" id="IPR000403">
    <property type="entry name" value="PI3/4_kinase_cat_dom"/>
</dbReference>
<dbReference type="InterPro" id="IPR015433">
    <property type="entry name" value="PI3/4_kinase"/>
</dbReference>
<feature type="region of interest" description="Disordered" evidence="3">
    <location>
        <begin position="860"/>
        <end position="882"/>
    </location>
</feature>
<dbReference type="InterPro" id="IPR042236">
    <property type="entry name" value="PI3K_accessory_sf"/>
</dbReference>
<dbReference type="AlphaFoldDB" id="A0AAV4M087"/>
<sequence>MTHDGPASRCHLAALRQDLVPPDPRLHLTTVAPHELALSLGSLAFLRDPNEPHSRRKTDGRRDSAPSDCSGSTDAEHCIHGGDIHPRKTAITLRSALYINGEQVSDTVTVHLNRGRIAGFREVFSGTPGSGSRRIKHRHTFEGGSSRRPLSGSNFIRCKLLPRGSGLCVFRVKRQLKYRTAAPTVTEEPPTDKSWYATIVDRQPTNQRNLKSNIPASITANAQRRPRWSCHRCRPRPVWQAHRISVPIIVRIDTLLRFQMWNKFRNGCAGFTLRNEIDVDGDFLARSELDITLRGNSPNCFVGMFYDREPQVFDAATACDIRSCCCSAGKRVVCASHLLRISDEVKRVISFIFRHSLSTSARVLEKYRHLLYFYLQMLSFSRNQCIATCVDALPVAVVTVGLVEFDDSVTSEIAPDKLPLRLVMRYKCPQPQVPPNTPNYAPPSSHCGKPASLQGSVRADHDPSFETSQPLQTNRTRRHRVGIVYMGEGRDESRVIHNANHRVSITNLPVYGMPAVLSRLLDSTFYSDDYIVCPMMVETLCINSSVFVPGGGVAFLPEPRELSFLQCLISTPLYSVGIAPGTLDSSAVTASFGSIGYRQINEWVWRYQPLLAKSGDALCTFLRFVDWGSESESEAALRALPAWREPGLASLLELLSRDFAPPIMPGKVQAYACRVLAKNYKVHQLAPFFPQLVVAPGSRRLIHHLIHAASAELCPALHLYWALEAWSKSRHGHSEPLARFLSAVEANAADSAIWAAIKSQRVLRQRLHVLMQHLKSNTRGHRDQTVKLAAVLSSHDRLELFHGLSPREDSNACITFDAPVPLFTDPSLRILSVDTDRCSVIKTSRYPLLLALHVGGATEGVDGNSPGTPASSPDGAQAATRPSHHNTTLLNYVYKHCDDLRLDQVCQQAAKLADSILRSHGVESYIESYQVLSTSSRDGFVEFLMDTKSLSAVLADHGSVAAYVLGDHPSPVDALCKRLNFAGSLASYSVLTYLLGVGDRHNDNLILSRSGHVVHVDYAYVLGSDPKPLPLPPFKLSREMLDFLGGRHSFFYRLFEERFYLVFSVLRRHAKLFIILLYLLVDCDLRSVDFGALVQMESRFHLSDSSPSALRQHVHSLVEASTTALSAALSEKWHQLSMMWK</sequence>
<keyword evidence="1" id="KW-0808">Transferase</keyword>
<dbReference type="SUPFAM" id="SSF56112">
    <property type="entry name" value="Protein kinase-like (PK-like)"/>
    <property type="match status" value="1"/>
</dbReference>
<evidence type="ECO:0000256" key="1">
    <source>
        <dbReference type="ARBA" id="ARBA00022679"/>
    </source>
</evidence>
<evidence type="ECO:0000256" key="3">
    <source>
        <dbReference type="SAM" id="MobiDB-lite"/>
    </source>
</evidence>
<dbReference type="GO" id="GO:0034271">
    <property type="term" value="C:phosphatidylinositol 3-kinase complex, class III, type I"/>
    <property type="evidence" value="ECO:0007669"/>
    <property type="project" value="TreeGrafter"/>
</dbReference>
<dbReference type="GO" id="GO:0000045">
    <property type="term" value="P:autophagosome assembly"/>
    <property type="evidence" value="ECO:0007669"/>
    <property type="project" value="TreeGrafter"/>
</dbReference>
<dbReference type="SUPFAM" id="SSF48371">
    <property type="entry name" value="ARM repeat"/>
    <property type="match status" value="1"/>
</dbReference>
<organism evidence="6 7">
    <name type="scientific">Babesia caballi</name>
    <dbReference type="NCBI Taxonomy" id="5871"/>
    <lineage>
        <taxon>Eukaryota</taxon>
        <taxon>Sar</taxon>
        <taxon>Alveolata</taxon>
        <taxon>Apicomplexa</taxon>
        <taxon>Aconoidasida</taxon>
        <taxon>Piroplasmida</taxon>
        <taxon>Babesiidae</taxon>
        <taxon>Babesia</taxon>
    </lineage>
</organism>
<dbReference type="InterPro" id="IPR018936">
    <property type="entry name" value="PI3/4_kinase_CS"/>
</dbReference>
<dbReference type="Proteomes" id="UP001497744">
    <property type="component" value="Unassembled WGS sequence"/>
</dbReference>
<dbReference type="InterPro" id="IPR036940">
    <property type="entry name" value="PI3/4_kinase_cat_sf"/>
</dbReference>
<dbReference type="Gene3D" id="3.30.1010.10">
    <property type="entry name" value="Phosphatidylinositol 3-kinase Catalytic Subunit, Chain A, domain 4"/>
    <property type="match status" value="1"/>
</dbReference>
<proteinExistence type="predicted"/>
<feature type="domain" description="PI3K/PI4K catalytic" evidence="4">
    <location>
        <begin position="834"/>
        <end position="1126"/>
    </location>
</feature>
<gene>
    <name evidence="6" type="ORF">BcabD6B2_36340</name>
</gene>
<comment type="caution">
    <text evidence="6">The sequence shown here is derived from an EMBL/GenBank/DDBJ whole genome shotgun (WGS) entry which is preliminary data.</text>
</comment>
<dbReference type="PROSITE" id="PS51545">
    <property type="entry name" value="PIK_HELICAL"/>
    <property type="match status" value="1"/>
</dbReference>
<feature type="region of interest" description="Disordered" evidence="3">
    <location>
        <begin position="433"/>
        <end position="453"/>
    </location>
</feature>
<keyword evidence="2" id="KW-0418">Kinase</keyword>
<dbReference type="RefSeq" id="XP_067716268.1">
    <property type="nucleotide sequence ID" value="XM_067860167.1"/>
</dbReference>
<dbReference type="Pfam" id="PF00613">
    <property type="entry name" value="PI3Ka"/>
    <property type="match status" value="1"/>
</dbReference>
<dbReference type="InterPro" id="IPR001263">
    <property type="entry name" value="PI3K_accessory_dom"/>
</dbReference>
<reference evidence="6 7" key="1">
    <citation type="submission" date="2021-06" db="EMBL/GenBank/DDBJ databases">
        <title>Genome sequence of Babesia caballi.</title>
        <authorList>
            <person name="Yamagishi J."/>
            <person name="Kidaka T."/>
            <person name="Ochi A."/>
        </authorList>
    </citation>
    <scope>NUCLEOTIDE SEQUENCE [LARGE SCALE GENOMIC DNA]</scope>
    <source>
        <strain evidence="6">USDA-D6B2</strain>
    </source>
</reference>
<dbReference type="Gene3D" id="1.25.40.70">
    <property type="entry name" value="Phosphatidylinositol 3-kinase, accessory domain (PIK)"/>
    <property type="match status" value="1"/>
</dbReference>
<dbReference type="EMBL" id="BPLF01000003">
    <property type="protein sequence ID" value="GIX64199.1"/>
    <property type="molecule type" value="Genomic_DNA"/>
</dbReference>
<evidence type="ECO:0000313" key="6">
    <source>
        <dbReference type="EMBL" id="GIX64199.1"/>
    </source>
</evidence>
<dbReference type="PANTHER" id="PTHR10048:SF7">
    <property type="entry name" value="PHOSPHATIDYLINOSITOL 3-KINASE CATALYTIC SUBUNIT TYPE 3"/>
    <property type="match status" value="1"/>
</dbReference>
<evidence type="ECO:0000259" key="5">
    <source>
        <dbReference type="PROSITE" id="PS51545"/>
    </source>
</evidence>
<protein>
    <submittedName>
        <fullName evidence="6">Phosphatidylinositol 3-kinase</fullName>
    </submittedName>
</protein>
<dbReference type="GO" id="GO:0034272">
    <property type="term" value="C:phosphatidylinositol 3-kinase complex, class III, type II"/>
    <property type="evidence" value="ECO:0007669"/>
    <property type="project" value="TreeGrafter"/>
</dbReference>
<dbReference type="SMART" id="SM00146">
    <property type="entry name" value="PI3Kc"/>
    <property type="match status" value="1"/>
</dbReference>
<keyword evidence="7" id="KW-1185">Reference proteome</keyword>
<dbReference type="Pfam" id="PF00454">
    <property type="entry name" value="PI3_PI4_kinase"/>
    <property type="match status" value="1"/>
</dbReference>
<evidence type="ECO:0000313" key="7">
    <source>
        <dbReference type="Proteomes" id="UP001497744"/>
    </source>
</evidence>
<dbReference type="GO" id="GO:0048015">
    <property type="term" value="P:phosphatidylinositol-mediated signaling"/>
    <property type="evidence" value="ECO:0007669"/>
    <property type="project" value="TreeGrafter"/>
</dbReference>
<dbReference type="InterPro" id="IPR011009">
    <property type="entry name" value="Kinase-like_dom_sf"/>
</dbReference>
<feature type="region of interest" description="Disordered" evidence="3">
    <location>
        <begin position="47"/>
        <end position="74"/>
    </location>
</feature>
<dbReference type="Gene3D" id="1.10.1070.11">
    <property type="entry name" value="Phosphatidylinositol 3-/4-kinase, catalytic domain"/>
    <property type="match status" value="1"/>
</dbReference>
<dbReference type="PANTHER" id="PTHR10048">
    <property type="entry name" value="PHOSPHATIDYLINOSITOL KINASE"/>
    <property type="match status" value="1"/>
</dbReference>
<evidence type="ECO:0000256" key="2">
    <source>
        <dbReference type="ARBA" id="ARBA00022777"/>
    </source>
</evidence>
<dbReference type="GO" id="GO:0005768">
    <property type="term" value="C:endosome"/>
    <property type="evidence" value="ECO:0007669"/>
    <property type="project" value="TreeGrafter"/>
</dbReference>
<accession>A0AAV4M087</accession>
<feature type="domain" description="PIK helical" evidence="5">
    <location>
        <begin position="574"/>
        <end position="747"/>
    </location>
</feature>
<dbReference type="InterPro" id="IPR016024">
    <property type="entry name" value="ARM-type_fold"/>
</dbReference>
<dbReference type="PROSITE" id="PS50290">
    <property type="entry name" value="PI3_4_KINASE_3"/>
    <property type="match status" value="1"/>
</dbReference>
<dbReference type="GO" id="GO:0016303">
    <property type="term" value="F:1-phosphatidylinositol-3-kinase activity"/>
    <property type="evidence" value="ECO:0007669"/>
    <property type="project" value="TreeGrafter"/>
</dbReference>
<dbReference type="GO" id="GO:0005777">
    <property type="term" value="C:peroxisome"/>
    <property type="evidence" value="ECO:0007669"/>
    <property type="project" value="TreeGrafter"/>
</dbReference>